<feature type="region of interest" description="Disordered" evidence="1">
    <location>
        <begin position="243"/>
        <end position="266"/>
    </location>
</feature>
<accession>A0A1D1Y231</accession>
<reference evidence="3" key="1">
    <citation type="submission" date="2015-07" db="EMBL/GenBank/DDBJ databases">
        <title>Transcriptome Assembly of Anthurium amnicola.</title>
        <authorList>
            <person name="Suzuki J."/>
        </authorList>
    </citation>
    <scope>NUCLEOTIDE SEQUENCE</scope>
</reference>
<dbReference type="PANTHER" id="PTHR47600">
    <property type="entry name" value="NUCLEIC ACID-BINDING, OB-FOLD-LIKE PROTEIN"/>
    <property type="match status" value="1"/>
</dbReference>
<dbReference type="Pfam" id="PF00575">
    <property type="entry name" value="S1"/>
    <property type="match status" value="1"/>
</dbReference>
<organism evidence="3">
    <name type="scientific">Anthurium amnicola</name>
    <dbReference type="NCBI Taxonomy" id="1678845"/>
    <lineage>
        <taxon>Eukaryota</taxon>
        <taxon>Viridiplantae</taxon>
        <taxon>Streptophyta</taxon>
        <taxon>Embryophyta</taxon>
        <taxon>Tracheophyta</taxon>
        <taxon>Spermatophyta</taxon>
        <taxon>Magnoliopsida</taxon>
        <taxon>Liliopsida</taxon>
        <taxon>Araceae</taxon>
        <taxon>Pothoideae</taxon>
        <taxon>Potheae</taxon>
        <taxon>Anthurium</taxon>
    </lineage>
</organism>
<feature type="region of interest" description="Disordered" evidence="1">
    <location>
        <begin position="161"/>
        <end position="191"/>
    </location>
</feature>
<dbReference type="EMBL" id="GDJX01019251">
    <property type="protein sequence ID" value="JAT48685.1"/>
    <property type="molecule type" value="Transcribed_RNA"/>
</dbReference>
<dbReference type="SMART" id="SM00316">
    <property type="entry name" value="S1"/>
    <property type="match status" value="2"/>
</dbReference>
<keyword evidence="3" id="KW-0687">Ribonucleoprotein</keyword>
<keyword evidence="3" id="KW-0689">Ribosomal protein</keyword>
<dbReference type="GO" id="GO:0003676">
    <property type="term" value="F:nucleic acid binding"/>
    <property type="evidence" value="ECO:0007669"/>
    <property type="project" value="InterPro"/>
</dbReference>
<dbReference type="PANTHER" id="PTHR47600:SF1">
    <property type="entry name" value="NUCLEIC ACID-BINDING, OB-FOLD-LIKE PROTEIN"/>
    <property type="match status" value="1"/>
</dbReference>
<evidence type="ECO:0000313" key="3">
    <source>
        <dbReference type="EMBL" id="JAT48685.1"/>
    </source>
</evidence>
<sequence>MDGFTACSSAGGGHFIHLLPAASSCKKQRDRSSRCRRSIVFRRCLASRDGGGQPELDRWDQMELKFGRLLGEDPKLTLAKIMGRKANPDVSYLEIEKSFREKQGQIDYGEVVDSDSLGEKLEVGGKKLRPPTSLQVPKRTGNAAGDSNLNLVRPIMDKKMKPVSTGEKPVPASTTQSSKATERIGVKDATPNVALRKPIPLQGDEFETEKKSKFRIKPNLVLKMRKDPVDSLNDVPLLKKPEVMKISSSPPSQESVPSSNSVGSSLKEMTASNDAALFSPITRPATPVLTENNEMESPRESPRCSDGMAIEGVTIAEDFNSGMPSDLVESESSEGDGGDEIGLQLSKPRGVGPDIEEGPLLLASASSRHIALQRKPNGWDGPAEEMSHTTEADKVNLDNGDHGIGSVGEHFASVEQEEHEVDDWRRAEDLHLTGERTEVELISCSSSGFFVSFGSLIGFLPFRNLGTKWKFLAFESWLRKKGLDPFLYKQKLRIMGSYVVQKKNVTDSSENLRDRYEDTGQLAPDMKFEDLLDMYDQEKNKFLSSFVGQTIRVSVVLADQESRRLVFSGKLKEKEELVERKRSLMARLSVGDVVKCWIKKITYFGIFVEVKGVPALIHQSEISWDVTLDPSSFFKIGQIVDAKVHQLDYTLERITLSLKEMTPDPLNEALESVVGDLSLDGRLVITQEDTEWVDVESLIKELREVEGVLGVSKGLFFLSPGLAPTFQVYMASMYENQYKLLARYGNKVQEVLVQSSMDKEQMKAAILTCTNRVE</sequence>
<feature type="compositionally biased region" description="Low complexity" evidence="1">
    <location>
        <begin position="247"/>
        <end position="265"/>
    </location>
</feature>
<dbReference type="SUPFAM" id="SSF50249">
    <property type="entry name" value="Nucleic acid-binding proteins"/>
    <property type="match status" value="1"/>
</dbReference>
<gene>
    <name evidence="3" type="primary">rpsA_4</name>
    <name evidence="3" type="ORF">g.94544</name>
</gene>
<feature type="domain" description="S1 motif" evidence="2">
    <location>
        <begin position="591"/>
        <end position="659"/>
    </location>
</feature>
<proteinExistence type="predicted"/>
<evidence type="ECO:0000256" key="1">
    <source>
        <dbReference type="SAM" id="MobiDB-lite"/>
    </source>
</evidence>
<feature type="region of interest" description="Disordered" evidence="1">
    <location>
        <begin position="320"/>
        <end position="344"/>
    </location>
</feature>
<feature type="compositionally biased region" description="Acidic residues" evidence="1">
    <location>
        <begin position="328"/>
        <end position="339"/>
    </location>
</feature>
<dbReference type="PROSITE" id="PS50126">
    <property type="entry name" value="S1"/>
    <property type="match status" value="1"/>
</dbReference>
<dbReference type="Gene3D" id="2.40.50.140">
    <property type="entry name" value="Nucleic acid-binding proteins"/>
    <property type="match status" value="1"/>
</dbReference>
<dbReference type="GO" id="GO:0005840">
    <property type="term" value="C:ribosome"/>
    <property type="evidence" value="ECO:0007669"/>
    <property type="project" value="UniProtKB-KW"/>
</dbReference>
<dbReference type="InterPro" id="IPR003029">
    <property type="entry name" value="S1_domain"/>
</dbReference>
<dbReference type="InterPro" id="IPR012340">
    <property type="entry name" value="NA-bd_OB-fold"/>
</dbReference>
<protein>
    <submittedName>
        <fullName evidence="3">30S ribosomal protein S1</fullName>
    </submittedName>
</protein>
<evidence type="ECO:0000259" key="2">
    <source>
        <dbReference type="PROSITE" id="PS50126"/>
    </source>
</evidence>
<dbReference type="AlphaFoldDB" id="A0A1D1Y231"/>
<name>A0A1D1Y231_9ARAE</name>